<protein>
    <recommendedName>
        <fullName evidence="4">Restriction endonuclease</fullName>
    </recommendedName>
</protein>
<dbReference type="RefSeq" id="XP_024679714.1">
    <property type="nucleotide sequence ID" value="XM_024825851.1"/>
</dbReference>
<dbReference type="Proteomes" id="UP000234474">
    <property type="component" value="Unassembled WGS sequence"/>
</dbReference>
<reference evidence="3" key="1">
    <citation type="journal article" date="2018" name="Proc. Natl. Acad. Sci. U.S.A.">
        <title>Linking secondary metabolites to gene clusters through genome sequencing of six diverse Aspergillus species.</title>
        <authorList>
            <person name="Kaerboelling I."/>
            <person name="Vesth T.C."/>
            <person name="Frisvad J.C."/>
            <person name="Nybo J.L."/>
            <person name="Theobald S."/>
            <person name="Kuo A."/>
            <person name="Bowyer P."/>
            <person name="Matsuda Y."/>
            <person name="Mondo S."/>
            <person name="Lyhne E.K."/>
            <person name="Kogle M.E."/>
            <person name="Clum A."/>
            <person name="Lipzen A."/>
            <person name="Salamov A."/>
            <person name="Ngan C.Y."/>
            <person name="Daum C."/>
            <person name="Chiniquy J."/>
            <person name="Barry K."/>
            <person name="LaButti K."/>
            <person name="Haridas S."/>
            <person name="Simmons B.A."/>
            <person name="Magnuson J.K."/>
            <person name="Mortensen U.H."/>
            <person name="Larsen T.O."/>
            <person name="Grigoriev I.V."/>
            <person name="Baker S.E."/>
            <person name="Andersen M.R."/>
        </authorList>
    </citation>
    <scope>NUCLEOTIDE SEQUENCE [LARGE SCALE GENOMIC DNA]</scope>
    <source>
        <strain evidence="3">IBT 16806</strain>
    </source>
</reference>
<feature type="region of interest" description="Disordered" evidence="1">
    <location>
        <begin position="1"/>
        <end position="20"/>
    </location>
</feature>
<evidence type="ECO:0000313" key="2">
    <source>
        <dbReference type="EMBL" id="PKX91119.1"/>
    </source>
</evidence>
<organism evidence="2 3">
    <name type="scientific">Aspergillus novofumigatus (strain IBT 16806)</name>
    <dbReference type="NCBI Taxonomy" id="1392255"/>
    <lineage>
        <taxon>Eukaryota</taxon>
        <taxon>Fungi</taxon>
        <taxon>Dikarya</taxon>
        <taxon>Ascomycota</taxon>
        <taxon>Pezizomycotina</taxon>
        <taxon>Eurotiomycetes</taxon>
        <taxon>Eurotiomycetidae</taxon>
        <taxon>Eurotiales</taxon>
        <taxon>Aspergillaceae</taxon>
        <taxon>Aspergillus</taxon>
        <taxon>Aspergillus subgen. Fumigati</taxon>
    </lineage>
</organism>
<name>A0A2I1C0G9_ASPN1</name>
<keyword evidence="3" id="KW-1185">Reference proteome</keyword>
<dbReference type="STRING" id="1392255.A0A2I1C0G9"/>
<sequence>MQYARPAKPSPPSMSQQQILRAHPREIQDCDVLAAIVSFVEHNRQQIWQQTGMKGGWEGWLQAELAKLIPQSSPYFVEREQAVFQDASQSIDLWCKHRTEYYNPNTNPNPSERYKRIGVELKCGGEYQDFFNRTVASFQGRVINDINKIIAGMNTGITGQSGARVYAVGVTADFTDLYGFESVARTGMQVRYWQSSPLQNTDSLYVLWWYRDFP</sequence>
<evidence type="ECO:0000256" key="1">
    <source>
        <dbReference type="SAM" id="MobiDB-lite"/>
    </source>
</evidence>
<comment type="caution">
    <text evidence="2">The sequence shown here is derived from an EMBL/GenBank/DDBJ whole genome shotgun (WGS) entry which is preliminary data.</text>
</comment>
<dbReference type="OrthoDB" id="4398476at2759"/>
<dbReference type="VEuPathDB" id="FungiDB:P174DRAFT_434185"/>
<dbReference type="GeneID" id="36533176"/>
<gene>
    <name evidence="2" type="ORF">P174DRAFT_434185</name>
</gene>
<evidence type="ECO:0008006" key="4">
    <source>
        <dbReference type="Google" id="ProtNLM"/>
    </source>
</evidence>
<evidence type="ECO:0000313" key="3">
    <source>
        <dbReference type="Proteomes" id="UP000234474"/>
    </source>
</evidence>
<dbReference type="EMBL" id="MSZS01000007">
    <property type="protein sequence ID" value="PKX91119.1"/>
    <property type="molecule type" value="Genomic_DNA"/>
</dbReference>
<proteinExistence type="predicted"/>
<dbReference type="AlphaFoldDB" id="A0A2I1C0G9"/>
<accession>A0A2I1C0G9</accession>